<dbReference type="EMBL" id="CM047900">
    <property type="protein sequence ID" value="KAJ0098423.1"/>
    <property type="molecule type" value="Genomic_DNA"/>
</dbReference>
<comment type="caution">
    <text evidence="1">The sequence shown here is derived from an EMBL/GenBank/DDBJ whole genome shotgun (WGS) entry which is preliminary data.</text>
</comment>
<sequence>MLYPNQEACHHCKLTLFIYIISFFRNQELSFDRKNCMQSRWLRGVLSPI</sequence>
<protein>
    <submittedName>
        <fullName evidence="1">Uncharacterized protein</fullName>
    </submittedName>
</protein>
<gene>
    <name evidence="1" type="ORF">Patl1_21223</name>
</gene>
<dbReference type="Proteomes" id="UP001164250">
    <property type="component" value="Chromosome 4"/>
</dbReference>
<name>A0ACC1BHV0_9ROSI</name>
<accession>A0ACC1BHV0</accession>
<evidence type="ECO:0000313" key="1">
    <source>
        <dbReference type="EMBL" id="KAJ0098423.1"/>
    </source>
</evidence>
<reference evidence="2" key="1">
    <citation type="journal article" date="2023" name="G3 (Bethesda)">
        <title>Genome assembly and association tests identify interacting loci associated with vigor, precocity, and sex in interspecific pistachio rootstocks.</title>
        <authorList>
            <person name="Palmer W."/>
            <person name="Jacygrad E."/>
            <person name="Sagayaradj S."/>
            <person name="Cavanaugh K."/>
            <person name="Han R."/>
            <person name="Bertier L."/>
            <person name="Beede B."/>
            <person name="Kafkas S."/>
            <person name="Golino D."/>
            <person name="Preece J."/>
            <person name="Michelmore R."/>
        </authorList>
    </citation>
    <scope>NUCLEOTIDE SEQUENCE [LARGE SCALE GENOMIC DNA]</scope>
</reference>
<keyword evidence="2" id="KW-1185">Reference proteome</keyword>
<organism evidence="1 2">
    <name type="scientific">Pistacia atlantica</name>
    <dbReference type="NCBI Taxonomy" id="434234"/>
    <lineage>
        <taxon>Eukaryota</taxon>
        <taxon>Viridiplantae</taxon>
        <taxon>Streptophyta</taxon>
        <taxon>Embryophyta</taxon>
        <taxon>Tracheophyta</taxon>
        <taxon>Spermatophyta</taxon>
        <taxon>Magnoliopsida</taxon>
        <taxon>eudicotyledons</taxon>
        <taxon>Gunneridae</taxon>
        <taxon>Pentapetalae</taxon>
        <taxon>rosids</taxon>
        <taxon>malvids</taxon>
        <taxon>Sapindales</taxon>
        <taxon>Anacardiaceae</taxon>
        <taxon>Pistacia</taxon>
    </lineage>
</organism>
<evidence type="ECO:0000313" key="2">
    <source>
        <dbReference type="Proteomes" id="UP001164250"/>
    </source>
</evidence>
<proteinExistence type="predicted"/>